<dbReference type="Proteomes" id="UP000195221">
    <property type="component" value="Unassembled WGS sequence"/>
</dbReference>
<evidence type="ECO:0000256" key="4">
    <source>
        <dbReference type="ARBA" id="ARBA00023136"/>
    </source>
</evidence>
<dbReference type="AlphaFoldDB" id="A0A242MR25"/>
<dbReference type="InterPro" id="IPR032710">
    <property type="entry name" value="NTF2-like_dom_sf"/>
</dbReference>
<dbReference type="SUPFAM" id="SSF54427">
    <property type="entry name" value="NTF2-like"/>
    <property type="match status" value="1"/>
</dbReference>
<comment type="subcellular location">
    <subcellularLocation>
        <location evidence="1">Membrane</location>
        <topology evidence="1">Single-pass membrane protein</topology>
    </subcellularLocation>
</comment>
<keyword evidence="2 5" id="KW-0812">Transmembrane</keyword>
<dbReference type="InterPro" id="IPR007430">
    <property type="entry name" value="VirB8"/>
</dbReference>
<evidence type="ECO:0000256" key="3">
    <source>
        <dbReference type="ARBA" id="ARBA00022989"/>
    </source>
</evidence>
<proteinExistence type="predicted"/>
<evidence type="ECO:0000259" key="6">
    <source>
        <dbReference type="Pfam" id="PF04335"/>
    </source>
</evidence>
<reference evidence="7 8" key="1">
    <citation type="submission" date="2017-03" db="EMBL/GenBank/DDBJ databases">
        <title>Genome analysis of strain PAMC 26577.</title>
        <authorList>
            <person name="Oh H.-M."/>
            <person name="Yang J.-A."/>
        </authorList>
    </citation>
    <scope>NUCLEOTIDE SEQUENCE [LARGE SCALE GENOMIC DNA]</scope>
    <source>
        <strain evidence="7 8">PAMC 26577</strain>
    </source>
</reference>
<keyword evidence="3 5" id="KW-1133">Transmembrane helix</keyword>
<dbReference type="Gene3D" id="3.10.450.230">
    <property type="entry name" value="VirB8 protein"/>
    <property type="match status" value="1"/>
</dbReference>
<accession>A0A242MR25</accession>
<dbReference type="EMBL" id="NBTZ01000078">
    <property type="protein sequence ID" value="OTP73214.1"/>
    <property type="molecule type" value="Genomic_DNA"/>
</dbReference>
<feature type="transmembrane region" description="Helical" evidence="5">
    <location>
        <begin position="146"/>
        <end position="169"/>
    </location>
</feature>
<gene>
    <name evidence="7" type="ORF">PAMC26577_18905</name>
</gene>
<evidence type="ECO:0000313" key="7">
    <source>
        <dbReference type="EMBL" id="OTP73214.1"/>
    </source>
</evidence>
<evidence type="ECO:0000256" key="2">
    <source>
        <dbReference type="ARBA" id="ARBA00022692"/>
    </source>
</evidence>
<feature type="domain" description="Bacterial virulence protein VirB8" evidence="6">
    <location>
        <begin position="129"/>
        <end position="336"/>
    </location>
</feature>
<comment type="caution">
    <text evidence="7">The sequence shown here is derived from an EMBL/GenBank/DDBJ whole genome shotgun (WGS) entry which is preliminary data.</text>
</comment>
<evidence type="ECO:0000313" key="8">
    <source>
        <dbReference type="Proteomes" id="UP000195221"/>
    </source>
</evidence>
<dbReference type="GO" id="GO:0016020">
    <property type="term" value="C:membrane"/>
    <property type="evidence" value="ECO:0007669"/>
    <property type="project" value="UniProtKB-SubCell"/>
</dbReference>
<evidence type="ECO:0000256" key="5">
    <source>
        <dbReference type="SAM" id="Phobius"/>
    </source>
</evidence>
<dbReference type="Pfam" id="PF04335">
    <property type="entry name" value="VirB8"/>
    <property type="match status" value="1"/>
</dbReference>
<protein>
    <submittedName>
        <fullName evidence="7">Inner membrane protein forms channel for type IV secretion of T-DNA complex (VirB8)</fullName>
    </submittedName>
</protein>
<evidence type="ECO:0000256" key="1">
    <source>
        <dbReference type="ARBA" id="ARBA00004167"/>
    </source>
</evidence>
<sequence>MYLAAWLNQHAMRGARPHLHCLQTELPDENRIDLRTARRALGRVFSAAATTAVGRVGPCQSSAVGVVVRGAVVDGVKGSMRMFSKRKRLPASALVMGDQAAAVLGVGETDPTEKSVSATATGRWYLQQALKFEASKQEQQARQTKIAWRVAIGAGAIAVVSIIGSAALVQLKRPNPPAVLRMNDTTGVVDVLNVSPNNREIFTEKNDRADLRRYVEMRESYDWETIQDMFDAVKLMSADKERDQFISMYSLANAPQKVLKDQYRVIARVGAITFVGSTAQVFFSRKLISLSGSMPPKTEYWVATIAYRHDHLPEKASELEMDPTGFRVTSYVVDRDWTRASDTLTPLPPAQSGIQPVPPFSEVPRNDVHIEVGVQRTCVGHLLCDRGRCVRAPCSRVDDTWTVWHGRPYSLCCFRFDGSLSRAVSGWYRNTYPAGARRGDRWSCIRDGYGRFESLESGCEEQLDFVQAHGGACGYQFDCGH</sequence>
<dbReference type="CDD" id="cd16424">
    <property type="entry name" value="VirB8"/>
    <property type="match status" value="1"/>
</dbReference>
<name>A0A242MR25_CABSO</name>
<keyword evidence="4 5" id="KW-0472">Membrane</keyword>
<organism evidence="7 8">
    <name type="scientific">Caballeronia sordidicola</name>
    <name type="common">Burkholderia sordidicola</name>
    <dbReference type="NCBI Taxonomy" id="196367"/>
    <lineage>
        <taxon>Bacteria</taxon>
        <taxon>Pseudomonadati</taxon>
        <taxon>Pseudomonadota</taxon>
        <taxon>Betaproteobacteria</taxon>
        <taxon>Burkholderiales</taxon>
        <taxon>Burkholderiaceae</taxon>
        <taxon>Caballeronia</taxon>
    </lineage>
</organism>